<evidence type="ECO:0000313" key="4">
    <source>
        <dbReference type="EMBL" id="TPH12125.1"/>
    </source>
</evidence>
<dbReference type="GO" id="GO:0046930">
    <property type="term" value="C:pore complex"/>
    <property type="evidence" value="ECO:0007669"/>
    <property type="project" value="UniProtKB-KW"/>
</dbReference>
<sequence>MSTLAMVNHKKLPKTLLGAVLLYSMTLWSHWVYANERESSDYQEAILIVPAWYLGAELGVAITDITAAELDSLYQDAGINAQSIELDKSDTFTSIYLGYQYHRYFAVELGYVDLGERSVDFIGKTTDLDNFTGHIEQIYPQSGKGISAALVAFWPISPKLLLSGKLGYWHWQGDYITQQNVSEIGSSTKQGNDLWFGVSLGYQFNKRSQLYINAQQFSLEEIKNNAYGVGIRYTF</sequence>
<keyword evidence="2" id="KW-0813">Transport</keyword>
<dbReference type="OrthoDB" id="9805832at2"/>
<dbReference type="Pfam" id="PF01389">
    <property type="entry name" value="OmpA_membrane"/>
    <property type="match status" value="1"/>
</dbReference>
<dbReference type="SUPFAM" id="SSF56925">
    <property type="entry name" value="OMPA-like"/>
    <property type="match status" value="1"/>
</dbReference>
<proteinExistence type="inferred from homology"/>
<organism evidence="4 5">
    <name type="scientific">Litorilituus lipolyticus</name>
    <dbReference type="NCBI Taxonomy" id="2491017"/>
    <lineage>
        <taxon>Bacteria</taxon>
        <taxon>Pseudomonadati</taxon>
        <taxon>Pseudomonadota</taxon>
        <taxon>Gammaproteobacteria</taxon>
        <taxon>Alteromonadales</taxon>
        <taxon>Colwelliaceae</taxon>
        <taxon>Litorilituus</taxon>
    </lineage>
</organism>
<dbReference type="InterPro" id="IPR000498">
    <property type="entry name" value="OmpA-like_TM_dom"/>
</dbReference>
<keyword evidence="2" id="KW-0626">Porin</keyword>
<evidence type="ECO:0000256" key="1">
    <source>
        <dbReference type="ARBA" id="ARBA00005710"/>
    </source>
</evidence>
<keyword evidence="2" id="KW-0406">Ion transport</keyword>
<dbReference type="GO" id="GO:0015288">
    <property type="term" value="F:porin activity"/>
    <property type="evidence" value="ECO:0007669"/>
    <property type="project" value="UniProtKB-KW"/>
</dbReference>
<protein>
    <recommendedName>
        <fullName evidence="3">Outer membrane protein OmpA-like transmembrane domain-containing protein</fullName>
    </recommendedName>
</protein>
<comment type="similarity">
    <text evidence="1">Belongs to the outer membrane OOP (TC 1.B.6) superfamily. OmpA family.</text>
</comment>
<feature type="domain" description="Outer membrane protein OmpA-like transmembrane" evidence="3">
    <location>
        <begin position="51"/>
        <end position="210"/>
    </location>
</feature>
<evidence type="ECO:0000313" key="5">
    <source>
        <dbReference type="Proteomes" id="UP000315303"/>
    </source>
</evidence>
<name>A0A502KPJ4_9GAMM</name>
<dbReference type="EMBL" id="SAWY01000041">
    <property type="protein sequence ID" value="TPH12125.1"/>
    <property type="molecule type" value="Genomic_DNA"/>
</dbReference>
<evidence type="ECO:0000256" key="2">
    <source>
        <dbReference type="ARBA" id="ARBA00023114"/>
    </source>
</evidence>
<dbReference type="RefSeq" id="WP_140605656.1">
    <property type="nucleotide sequence ID" value="NZ_SAWY01000041.1"/>
</dbReference>
<gene>
    <name evidence="4" type="ORF">EPA86_17375</name>
</gene>
<evidence type="ECO:0000259" key="3">
    <source>
        <dbReference type="Pfam" id="PF01389"/>
    </source>
</evidence>
<dbReference type="AlphaFoldDB" id="A0A502KPJ4"/>
<keyword evidence="2" id="KW-0812">Transmembrane</keyword>
<dbReference type="GO" id="GO:0009279">
    <property type="term" value="C:cell outer membrane"/>
    <property type="evidence" value="ECO:0007669"/>
    <property type="project" value="InterPro"/>
</dbReference>
<dbReference type="Gene3D" id="2.40.160.20">
    <property type="match status" value="1"/>
</dbReference>
<dbReference type="Proteomes" id="UP000315303">
    <property type="component" value="Unassembled WGS sequence"/>
</dbReference>
<dbReference type="InterPro" id="IPR011250">
    <property type="entry name" value="OMP/PagP_B-barrel"/>
</dbReference>
<comment type="caution">
    <text evidence="4">The sequence shown here is derived from an EMBL/GenBank/DDBJ whole genome shotgun (WGS) entry which is preliminary data.</text>
</comment>
<reference evidence="4 5" key="1">
    <citation type="submission" date="2019-01" db="EMBL/GenBank/DDBJ databases">
        <title>Litorilituus lipolytica sp. nov., isolated from intertidal sand of the Yellow Sea in China.</title>
        <authorList>
            <person name="Liu A."/>
        </authorList>
    </citation>
    <scope>NUCLEOTIDE SEQUENCE [LARGE SCALE GENOMIC DNA]</scope>
    <source>
        <strain evidence="4 5">RZ04</strain>
    </source>
</reference>
<keyword evidence="5" id="KW-1185">Reference proteome</keyword>
<accession>A0A502KPJ4</accession>